<dbReference type="PROSITE" id="PS50290">
    <property type="entry name" value="PI3_4_KINASE_3"/>
    <property type="match status" value="1"/>
</dbReference>
<dbReference type="Gene3D" id="3.30.1010.10">
    <property type="entry name" value="Phosphatidylinositol 3-kinase Catalytic Subunit, Chain A, domain 4"/>
    <property type="match status" value="1"/>
</dbReference>
<dbReference type="InterPro" id="IPR057756">
    <property type="entry name" value="PI3-kinase_type3/VPS34_cat"/>
</dbReference>
<dbReference type="InterPro" id="IPR001263">
    <property type="entry name" value="PI3K_accessory_dom"/>
</dbReference>
<protein>
    <submittedName>
        <fullName evidence="5">Phosphatidylinositol 4-kinase family protein</fullName>
        <ecNumber evidence="5">2.7.1.137</ecNumber>
    </submittedName>
</protein>
<evidence type="ECO:0000256" key="1">
    <source>
        <dbReference type="ARBA" id="ARBA00022679"/>
    </source>
</evidence>
<dbReference type="OrthoDB" id="67688at2759"/>
<dbReference type="AlphaFoldDB" id="L0AZ20"/>
<evidence type="ECO:0000256" key="2">
    <source>
        <dbReference type="ARBA" id="ARBA00022777"/>
    </source>
</evidence>
<dbReference type="InterPro" id="IPR015433">
    <property type="entry name" value="PI3/4_kinase"/>
</dbReference>
<dbReference type="InterPro" id="IPR036940">
    <property type="entry name" value="PI3/4_kinase_cat_sf"/>
</dbReference>
<evidence type="ECO:0000313" key="5">
    <source>
        <dbReference type="EMBL" id="AFZ80837.1"/>
    </source>
</evidence>
<dbReference type="eggNOG" id="KOG0906">
    <property type="taxonomic scope" value="Eukaryota"/>
</dbReference>
<organism evidence="5 6">
    <name type="scientific">Theileria equi strain WA</name>
    <dbReference type="NCBI Taxonomy" id="1537102"/>
    <lineage>
        <taxon>Eukaryota</taxon>
        <taxon>Sar</taxon>
        <taxon>Alveolata</taxon>
        <taxon>Apicomplexa</taxon>
        <taxon>Aconoidasida</taxon>
        <taxon>Piroplasmida</taxon>
        <taxon>Theileriidae</taxon>
        <taxon>Theileria</taxon>
    </lineage>
</organism>
<dbReference type="SMART" id="SM00146">
    <property type="entry name" value="PI3Kc"/>
    <property type="match status" value="1"/>
</dbReference>
<dbReference type="EC" id="2.7.1.137" evidence="5"/>
<evidence type="ECO:0000259" key="4">
    <source>
        <dbReference type="PROSITE" id="PS51545"/>
    </source>
</evidence>
<dbReference type="InterPro" id="IPR042236">
    <property type="entry name" value="PI3K_accessory_sf"/>
</dbReference>
<dbReference type="KEGG" id="beq:BEWA_002440"/>
<dbReference type="STRING" id="1537102.L0AZ20"/>
<dbReference type="SMART" id="SM00145">
    <property type="entry name" value="PI3Ka"/>
    <property type="match status" value="1"/>
</dbReference>
<dbReference type="Gene3D" id="1.25.40.70">
    <property type="entry name" value="Phosphatidylinositol 3-kinase, accessory domain (PIK)"/>
    <property type="match status" value="1"/>
</dbReference>
<sequence length="1053" mass="121525">MELSEHLYNTLFASFRSNILPPQIELKIGYSSNSVLSIGSLVLYPKRINFRSGESKTSEGINATGYRSTKREAKSLKISICGSGKKVSDTIIVSLENNRFRQAHVLCAPDSSECGSDCEKCTKKNSKKVKFRHTYRKSYFNGVIGNKGPSNRTDIPTNNRKNIAKVAKFGITLYRIDKISHKTFKRRVKSPNSCIQEYVKNCKGKIKCKKCTIFTRDKLKIVNPNIISINTVVKTNINRPIDGLILKCELDLDGLILTSEHAISTNSSTFIPFYSSDYLECHNHPDEIDNENECCCTLKESLICSLHFKRILGEIQNILDCLYNGIGNSLKCRYMLYYHLQVLHFLQSRGLRHCNLHRIPDAILSINLGNNCKLNYKNDINDEKYLDQIFLDAKRLLKKKKFIRRIRTLSCDIKNYNGNDETNVGFHEILHALNVPHGLRCIYGQSDPFVSLDSKIFCNKMSDILIRYSDILSLKPGNISFMIEPEDFTFLRLLVNTPLYNVKLIDDVTRPDETENSRPNKAINGNISYKSINRLIWRYKGVLSRYPNTLSTFLRFVDYSDNLQVESLKTLLSCWKIQNVESLVELISCDFIVTYVRRYILDSVKSMFTVQHVNVYINQLVLALLYDVDDCLRNFLFKASLSSFELSLNLYWHLRCNSEREIEINYRRKFSECLLKYLEFLETESLSDVKRAIDRQNNFVGVLRNINKRLDNYGIDEGWKYFHTVVNDRHTNFELIGNNLEIKSGFPLFTHPNLTLKTLVPKKCRVLKSKRYPIVLHSNVAPTPNCTLCSSNIFQSSTFLFMYKFGDDLRQDQLCQQLISIINYTLKGHGIRTGLIPYKIMPISPNDGFIEFIPNSSTIFDIVNDWDSLENFLENGNLHSLDKKMHRIRYIRNFVDSLASLSVISYIFGIRDRHYHNILMTRDGFLVHVDFSYIFGADPTPLVQPPFKLSREFMGLLGGKESSLYKLFTKKFTCIFCILRSHSSEILNLLYASLSSKLPNLSLRAIVEVEMRFKLDLKRNSIEEFAQGIISESADSYSPLILDTWHKISSFFK</sequence>
<dbReference type="InterPro" id="IPR011009">
    <property type="entry name" value="Kinase-like_dom_sf"/>
</dbReference>
<dbReference type="GO" id="GO:0016303">
    <property type="term" value="F:1-phosphatidylinositol-3-kinase activity"/>
    <property type="evidence" value="ECO:0007669"/>
    <property type="project" value="UniProtKB-EC"/>
</dbReference>
<dbReference type="SUPFAM" id="SSF56112">
    <property type="entry name" value="Protein kinase-like (PK-like)"/>
    <property type="match status" value="1"/>
</dbReference>
<dbReference type="GO" id="GO:0016020">
    <property type="term" value="C:membrane"/>
    <property type="evidence" value="ECO:0007669"/>
    <property type="project" value="TreeGrafter"/>
</dbReference>
<dbReference type="GeneID" id="15805587"/>
<dbReference type="PANTHER" id="PTHR10048">
    <property type="entry name" value="PHOSPHATIDYLINOSITOL KINASE"/>
    <property type="match status" value="1"/>
</dbReference>
<feature type="domain" description="PIK helical" evidence="4">
    <location>
        <begin position="506"/>
        <end position="680"/>
    </location>
</feature>
<gene>
    <name evidence="5" type="ORF">BEWA_002440</name>
</gene>
<dbReference type="InterPro" id="IPR000403">
    <property type="entry name" value="PI3/4_kinase_cat_dom"/>
</dbReference>
<dbReference type="Pfam" id="PF00613">
    <property type="entry name" value="PI3Ka"/>
    <property type="match status" value="1"/>
</dbReference>
<dbReference type="PROSITE" id="PS51545">
    <property type="entry name" value="PIK_HELICAL"/>
    <property type="match status" value="1"/>
</dbReference>
<dbReference type="RefSeq" id="XP_004830503.1">
    <property type="nucleotide sequence ID" value="XM_004830446.1"/>
</dbReference>
<evidence type="ECO:0000313" key="6">
    <source>
        <dbReference type="Proteomes" id="UP000031512"/>
    </source>
</evidence>
<keyword evidence="2 5" id="KW-0418">Kinase</keyword>
<dbReference type="SUPFAM" id="SSF48371">
    <property type="entry name" value="ARM repeat"/>
    <property type="match status" value="1"/>
</dbReference>
<dbReference type="CDD" id="cd00896">
    <property type="entry name" value="PI3Kc_III"/>
    <property type="match status" value="1"/>
</dbReference>
<dbReference type="VEuPathDB" id="PiroplasmaDB:BEWA_002440"/>
<evidence type="ECO:0000259" key="3">
    <source>
        <dbReference type="PROSITE" id="PS50290"/>
    </source>
</evidence>
<dbReference type="InterPro" id="IPR016024">
    <property type="entry name" value="ARM-type_fold"/>
</dbReference>
<dbReference type="Gene3D" id="1.10.1070.11">
    <property type="entry name" value="Phosphatidylinositol 3-/4-kinase, catalytic domain"/>
    <property type="match status" value="1"/>
</dbReference>
<dbReference type="Pfam" id="PF00454">
    <property type="entry name" value="PI3_PI4_kinase"/>
    <property type="match status" value="1"/>
</dbReference>
<dbReference type="GO" id="GO:0048015">
    <property type="term" value="P:phosphatidylinositol-mediated signaling"/>
    <property type="evidence" value="ECO:0007669"/>
    <property type="project" value="TreeGrafter"/>
</dbReference>
<dbReference type="GO" id="GO:0005737">
    <property type="term" value="C:cytoplasm"/>
    <property type="evidence" value="ECO:0007669"/>
    <property type="project" value="TreeGrafter"/>
</dbReference>
<reference evidence="5 6" key="1">
    <citation type="journal article" date="2012" name="BMC Genomics">
        <title>Comparative genomic analysis and phylogenetic position of Theileria equi.</title>
        <authorList>
            <person name="Kappmeyer L.S."/>
            <person name="Thiagarajan M."/>
            <person name="Herndon D.R."/>
            <person name="Ramsay J.D."/>
            <person name="Caler E."/>
            <person name="Djikeng A."/>
            <person name="Gillespie J.J."/>
            <person name="Lau A.O."/>
            <person name="Roalson E.H."/>
            <person name="Silva J.C."/>
            <person name="Silva M.G."/>
            <person name="Suarez C.E."/>
            <person name="Ueti M.W."/>
            <person name="Nene V.M."/>
            <person name="Mealey R.H."/>
            <person name="Knowles D.P."/>
            <person name="Brayton K.A."/>
        </authorList>
    </citation>
    <scope>NUCLEOTIDE SEQUENCE [LARGE SCALE GENOMIC DNA]</scope>
    <source>
        <strain evidence="5 6">WA</strain>
    </source>
</reference>
<feature type="domain" description="PI3K/PI4K catalytic" evidence="3">
    <location>
        <begin position="760"/>
        <end position="1041"/>
    </location>
</feature>
<keyword evidence="1 5" id="KW-0808">Transferase</keyword>
<keyword evidence="6" id="KW-1185">Reference proteome</keyword>
<accession>L0AZ20</accession>
<dbReference type="EMBL" id="CP001670">
    <property type="protein sequence ID" value="AFZ80837.1"/>
    <property type="molecule type" value="Genomic_DNA"/>
</dbReference>
<dbReference type="Proteomes" id="UP000031512">
    <property type="component" value="Chromosome 3"/>
</dbReference>
<name>L0AZ20_THEEQ</name>
<proteinExistence type="predicted"/>